<keyword evidence="2" id="KW-1185">Reference proteome</keyword>
<name>A0ACD1E1K5_9MICO</name>
<dbReference type="Proteomes" id="UP000681794">
    <property type="component" value="Chromosome"/>
</dbReference>
<accession>A0ACD1E1K5</accession>
<dbReference type="EMBL" id="CP076544">
    <property type="protein sequence ID" value="QWS32808.1"/>
    <property type="molecule type" value="Genomic_DNA"/>
</dbReference>
<gene>
    <name evidence="1" type="ORF">KM842_11060</name>
</gene>
<evidence type="ECO:0000313" key="1">
    <source>
        <dbReference type="EMBL" id="QWS32808.1"/>
    </source>
</evidence>
<organism evidence="1 2">
    <name type="scientific">Curtobacterium aetherium</name>
    <dbReference type="NCBI Taxonomy" id="2841594"/>
    <lineage>
        <taxon>Bacteria</taxon>
        <taxon>Bacillati</taxon>
        <taxon>Actinomycetota</taxon>
        <taxon>Actinomycetes</taxon>
        <taxon>Micrococcales</taxon>
        <taxon>Microbacteriaceae</taxon>
        <taxon>Curtobacterium</taxon>
    </lineage>
</organism>
<proteinExistence type="predicted"/>
<sequence>MTRRSTLSALLTAGTAAVLLTGCANATAPDSKESAQPTKTPTSLAIPAYENKCDGSQAVLSGDGVEHTLKKGCKAVSIASSGSAIALGPTKSIVVEGNNNDITAASSDQVTLFGSNNKLHVEGGEPEVDDQGTGNTVD</sequence>
<reference evidence="1" key="1">
    <citation type="submission" date="2021-06" db="EMBL/GenBank/DDBJ databases">
        <authorList>
            <person name="Ellington A.J."/>
            <person name="Bryan N.C."/>
            <person name="Christner B.C."/>
            <person name="Reisch C.R."/>
        </authorList>
    </citation>
    <scope>NUCLEOTIDE SEQUENCE</scope>
    <source>
        <strain evidence="1">L6-1</strain>
    </source>
</reference>
<evidence type="ECO:0000313" key="2">
    <source>
        <dbReference type="Proteomes" id="UP000681794"/>
    </source>
</evidence>
<protein>
    <submittedName>
        <fullName evidence="1">DUF3060 domain-containing protein</fullName>
    </submittedName>
</protein>